<name>A0AA37J070_9FIRM</name>
<dbReference type="Proteomes" id="UP001055185">
    <property type="component" value="Unassembled WGS sequence"/>
</dbReference>
<dbReference type="EMBL" id="BQKV01000046">
    <property type="protein sequence ID" value="GJN64836.1"/>
    <property type="molecule type" value="Genomic_DNA"/>
</dbReference>
<organism evidence="2 3">
    <name type="scientific">Faecalibacterium gallinarum</name>
    <dbReference type="NCBI Taxonomy" id="2903556"/>
    <lineage>
        <taxon>Bacteria</taxon>
        <taxon>Bacillati</taxon>
        <taxon>Bacillota</taxon>
        <taxon>Clostridia</taxon>
        <taxon>Eubacteriales</taxon>
        <taxon>Oscillospiraceae</taxon>
        <taxon>Faecalibacterium</taxon>
    </lineage>
</organism>
<dbReference type="AlphaFoldDB" id="A0AA37J070"/>
<comment type="caution">
    <text evidence="2">The sequence shown here is derived from an EMBL/GenBank/DDBJ whole genome shotgun (WGS) entry which is preliminary data.</text>
</comment>
<evidence type="ECO:0000259" key="1">
    <source>
        <dbReference type="Pfam" id="PF13349"/>
    </source>
</evidence>
<protein>
    <recommendedName>
        <fullName evidence="1">DUF4097 domain-containing protein</fullName>
    </recommendedName>
</protein>
<dbReference type="InterPro" id="IPR025164">
    <property type="entry name" value="Toastrack_DUF4097"/>
</dbReference>
<evidence type="ECO:0000313" key="3">
    <source>
        <dbReference type="Proteomes" id="UP001055185"/>
    </source>
</evidence>
<evidence type="ECO:0000313" key="2">
    <source>
        <dbReference type="EMBL" id="GJN64836.1"/>
    </source>
</evidence>
<gene>
    <name evidence="2" type="ORF">JCM17207_14610</name>
</gene>
<dbReference type="RefSeq" id="WP_238317024.1">
    <property type="nucleotide sequence ID" value="NZ_BQKV01000046.1"/>
</dbReference>
<proteinExistence type="predicted"/>
<feature type="domain" description="DUF4097" evidence="1">
    <location>
        <begin position="60"/>
        <end position="280"/>
    </location>
</feature>
<dbReference type="Pfam" id="PF13349">
    <property type="entry name" value="DUF4097"/>
    <property type="match status" value="1"/>
</dbReference>
<sequence length="285" mass="30455">MRHSVPKFFLPALAVLLAGALVVTQPVLKASAGFELFHWEMSAVKDTLTTRTYPISGAFTSIEIDETVSDVKIAYDAKGEARVVCREFTNHPHTITVEGGVLKVTMESSDMFYTDDRDPELTLYLPGNQYESLTFASSTGDLETSSQLTFGTVRAETSTGDLEIAGKVTGTLTATASTGDIELKNLQAASIEVGTSTGSIELEKVTADGPVQLSTTTGDVELKDLTAAALTVSTSTGDIEVEWATIRGDASLTTNTGDIELKQYTVMGNNKAESASGRVRTDWDF</sequence>
<keyword evidence="3" id="KW-1185">Reference proteome</keyword>
<reference evidence="2" key="1">
    <citation type="journal article" date="2022" name="Int. J. Syst. Evol. Microbiol.">
        <title>Genome-based, phenotypic and chemotaxonomic classification of Faecalibacterium strains: proposal of three novel species Faecalibacterium duncaniae sp. nov., Faecalibacterium hattorii sp. nov. and Faecalibacterium gallinarum sp. nov. .</title>
        <authorList>
            <person name="Sakamoto M."/>
            <person name="Sakurai N."/>
            <person name="Tanno H."/>
            <person name="Iino T."/>
            <person name="Ohkuma M."/>
            <person name="Endo A."/>
        </authorList>
    </citation>
    <scope>NUCLEOTIDE SEQUENCE</scope>
    <source>
        <strain evidence="2">JCM 17207</strain>
    </source>
</reference>
<dbReference type="Gene3D" id="2.160.20.120">
    <property type="match status" value="1"/>
</dbReference>
<accession>A0AA37J070</accession>